<feature type="region of interest" description="Disordered" evidence="1">
    <location>
        <begin position="67"/>
        <end position="98"/>
    </location>
</feature>
<dbReference type="Proteomes" id="UP001609932">
    <property type="component" value="Unassembled WGS sequence"/>
</dbReference>
<dbReference type="Pfam" id="PF12728">
    <property type="entry name" value="HTH_17"/>
    <property type="match status" value="1"/>
</dbReference>
<evidence type="ECO:0000313" key="3">
    <source>
        <dbReference type="EMBL" id="MFH6600751.1"/>
    </source>
</evidence>
<feature type="domain" description="Helix-turn-helix" evidence="2">
    <location>
        <begin position="6"/>
        <end position="60"/>
    </location>
</feature>
<dbReference type="EMBL" id="JBHEGD010000002">
    <property type="protein sequence ID" value="MFH6600751.1"/>
    <property type="molecule type" value="Genomic_DNA"/>
</dbReference>
<accession>A0ABW7MHI9</accession>
<evidence type="ECO:0000256" key="1">
    <source>
        <dbReference type="SAM" id="MobiDB-lite"/>
    </source>
</evidence>
<reference evidence="3 4" key="1">
    <citation type="submission" date="2024-09" db="EMBL/GenBank/DDBJ databases">
        <title>Elucidation of the Bokeelamides from Bacteria Associated with Moon Snail Egg Collars.</title>
        <authorList>
            <person name="Campbell R."/>
            <person name="Piedl K."/>
            <person name="Mevers E."/>
        </authorList>
    </citation>
    <scope>NUCLEOTIDE SEQUENCE [LARGE SCALE GENOMIC DNA]</scope>
    <source>
        <strain evidence="3 4">EM133</strain>
    </source>
</reference>
<evidence type="ECO:0000313" key="4">
    <source>
        <dbReference type="Proteomes" id="UP001609932"/>
    </source>
</evidence>
<dbReference type="SUPFAM" id="SSF46955">
    <property type="entry name" value="Putative DNA-binding domain"/>
    <property type="match status" value="1"/>
</dbReference>
<sequence>MSLEKLLTVADLAEILGRSTGTIKNQHSKNPSRLPPVCRIPGAGRLLWRREDVERWLQQHVVRLDQPFPRSEKRKPGRPRKSETLVRNGLTDRGAQYA</sequence>
<protein>
    <submittedName>
        <fullName evidence="3">Helix-turn-helix transcriptional regulator</fullName>
    </submittedName>
</protein>
<keyword evidence="4" id="KW-1185">Reference proteome</keyword>
<organism evidence="3 4">
    <name type="scientific">Ectopseudomonas khazarica</name>
    <dbReference type="NCBI Taxonomy" id="2502979"/>
    <lineage>
        <taxon>Bacteria</taxon>
        <taxon>Pseudomonadati</taxon>
        <taxon>Pseudomonadota</taxon>
        <taxon>Gammaproteobacteria</taxon>
        <taxon>Pseudomonadales</taxon>
        <taxon>Pseudomonadaceae</taxon>
        <taxon>Ectopseudomonas</taxon>
    </lineage>
</organism>
<evidence type="ECO:0000259" key="2">
    <source>
        <dbReference type="Pfam" id="PF12728"/>
    </source>
</evidence>
<gene>
    <name evidence="3" type="ORF">ACEVAQ_18780</name>
</gene>
<dbReference type="InterPro" id="IPR041657">
    <property type="entry name" value="HTH_17"/>
</dbReference>
<comment type="caution">
    <text evidence="3">The sequence shown here is derived from an EMBL/GenBank/DDBJ whole genome shotgun (WGS) entry which is preliminary data.</text>
</comment>
<dbReference type="RefSeq" id="WP_395273564.1">
    <property type="nucleotide sequence ID" value="NZ_JBHEGD010000002.1"/>
</dbReference>
<dbReference type="InterPro" id="IPR009061">
    <property type="entry name" value="DNA-bd_dom_put_sf"/>
</dbReference>
<proteinExistence type="predicted"/>
<name>A0ABW7MHI9_9GAMM</name>